<evidence type="ECO:0000313" key="1">
    <source>
        <dbReference type="EMBL" id="ATQ42955.1"/>
    </source>
</evidence>
<dbReference type="Proteomes" id="UP000228945">
    <property type="component" value="Chromosome"/>
</dbReference>
<keyword evidence="2" id="KW-1185">Reference proteome</keyword>
<dbReference type="CDD" id="cd19166">
    <property type="entry name" value="HemeO-bac"/>
    <property type="match status" value="1"/>
</dbReference>
<dbReference type="Pfam" id="PF01126">
    <property type="entry name" value="Heme_oxygenase"/>
    <property type="match status" value="1"/>
</dbReference>
<dbReference type="InterPro" id="IPR016084">
    <property type="entry name" value="Haem_Oase-like_multi-hlx"/>
</dbReference>
<protein>
    <submittedName>
        <fullName evidence="1">Biliverdin-producing heme oxygenase</fullName>
    </submittedName>
</protein>
<dbReference type="KEGG" id="cmb:CSW64_11315"/>
<dbReference type="OrthoDB" id="9149607at2"/>
<dbReference type="RefSeq" id="WP_099622207.1">
    <property type="nucleotide sequence ID" value="NZ_CP024201.1"/>
</dbReference>
<reference evidence="1 2" key="1">
    <citation type="submission" date="2017-10" db="EMBL/GenBank/DDBJ databases">
        <title>Genome sequence of Caulobacter mirabilis FWC38.</title>
        <authorList>
            <person name="Fiebig A."/>
            <person name="Crosson S."/>
        </authorList>
    </citation>
    <scope>NUCLEOTIDE SEQUENCE [LARGE SCALE GENOMIC DNA]</scope>
    <source>
        <strain evidence="1 2">FWC 38</strain>
    </source>
</reference>
<gene>
    <name evidence="1" type="ORF">CSW64_11315</name>
</gene>
<dbReference type="AlphaFoldDB" id="A0A2D2AY88"/>
<dbReference type="GO" id="GO:0004392">
    <property type="term" value="F:heme oxygenase (decyclizing) activity"/>
    <property type="evidence" value="ECO:0007669"/>
    <property type="project" value="InterPro"/>
</dbReference>
<dbReference type="GO" id="GO:0006788">
    <property type="term" value="P:heme oxidation"/>
    <property type="evidence" value="ECO:0007669"/>
    <property type="project" value="InterPro"/>
</dbReference>
<evidence type="ECO:0000313" key="2">
    <source>
        <dbReference type="Proteomes" id="UP000228945"/>
    </source>
</evidence>
<dbReference type="Gene3D" id="1.20.910.10">
    <property type="entry name" value="Heme oxygenase-like"/>
    <property type="match status" value="1"/>
</dbReference>
<accession>A0A2D2AY88</accession>
<sequence>MTEVLDPSRARRLKALTHAVHERLDGSIMAAASFDTVKGYGRFVTAQALFHHDIAALYDDESLQALLPGLVERRRIQLIMRDLADLDLEDPIGATTPTFRPDRPIDTPTALGWLYVAEGSNLGAAVLRKQAAKLGLADTHGARHLAPAEDGPAAYWRRFTEALDAVDLDAAAEARVVAGAEAAFARMQSHVDHHLG</sequence>
<organism evidence="1 2">
    <name type="scientific">Caulobacter mirabilis</name>
    <dbReference type="NCBI Taxonomy" id="69666"/>
    <lineage>
        <taxon>Bacteria</taxon>
        <taxon>Pseudomonadati</taxon>
        <taxon>Pseudomonadota</taxon>
        <taxon>Alphaproteobacteria</taxon>
        <taxon>Caulobacterales</taxon>
        <taxon>Caulobacteraceae</taxon>
        <taxon>Caulobacter</taxon>
    </lineage>
</organism>
<dbReference type="EMBL" id="CP024201">
    <property type="protein sequence ID" value="ATQ42955.1"/>
    <property type="molecule type" value="Genomic_DNA"/>
</dbReference>
<name>A0A2D2AY88_9CAUL</name>
<dbReference type="InterPro" id="IPR016053">
    <property type="entry name" value="Haem_Oase-like"/>
</dbReference>
<proteinExistence type="predicted"/>
<dbReference type="SUPFAM" id="SSF48613">
    <property type="entry name" value="Heme oxygenase-like"/>
    <property type="match status" value="1"/>
</dbReference>